<evidence type="ECO:0000256" key="5">
    <source>
        <dbReference type="ARBA" id="ARBA00023157"/>
    </source>
</evidence>
<evidence type="ECO:0000256" key="4">
    <source>
        <dbReference type="ARBA" id="ARBA00022729"/>
    </source>
</evidence>
<keyword evidence="7" id="KW-1185">Reference proteome</keyword>
<evidence type="ECO:0000313" key="7">
    <source>
        <dbReference type="Proteomes" id="UP000694906"/>
    </source>
</evidence>
<dbReference type="RefSeq" id="XP_012924934.1">
    <property type="nucleotide sequence ID" value="XM_013069480.1"/>
</dbReference>
<evidence type="ECO:0000313" key="8">
    <source>
        <dbReference type="RefSeq" id="XP_012924934.1"/>
    </source>
</evidence>
<dbReference type="InterPro" id="IPR008735">
    <property type="entry name" value="PSP94"/>
</dbReference>
<feature type="non-terminal residue" evidence="8">
    <location>
        <position position="1"/>
    </location>
</feature>
<sequence length="69" mass="7834">HPVNSSWKNAHCEECTCGETEMSCCSIASKPSMYDKKKCQVIFHKKNCTYTVVEHNNPGKACVVQKWIL</sequence>
<evidence type="ECO:0000256" key="2">
    <source>
        <dbReference type="ARBA" id="ARBA00010352"/>
    </source>
</evidence>
<dbReference type="Gene3D" id="2.20.25.590">
    <property type="match status" value="1"/>
</dbReference>
<dbReference type="Proteomes" id="UP000694906">
    <property type="component" value="Unplaced"/>
</dbReference>
<dbReference type="KEGG" id="hgl:101698661"/>
<reference evidence="8" key="1">
    <citation type="submission" date="2025-08" db="UniProtKB">
        <authorList>
            <consortium name="RefSeq"/>
        </authorList>
    </citation>
    <scope>IDENTIFICATION</scope>
</reference>
<keyword evidence="5" id="KW-1015">Disulfide bond</keyword>
<name>A0AAX6QT71_HETGA</name>
<dbReference type="GeneID" id="101698661"/>
<dbReference type="GO" id="GO:0005576">
    <property type="term" value="C:extracellular region"/>
    <property type="evidence" value="ECO:0007669"/>
    <property type="project" value="UniProtKB-SubCell"/>
</dbReference>
<dbReference type="Gene3D" id="2.10.70.10">
    <property type="entry name" value="Complement Module, domain 1"/>
    <property type="match status" value="1"/>
</dbReference>
<gene>
    <name evidence="8" type="primary">LOC101698661</name>
</gene>
<evidence type="ECO:0000256" key="1">
    <source>
        <dbReference type="ARBA" id="ARBA00004613"/>
    </source>
</evidence>
<accession>A0AAX6QT71</accession>
<dbReference type="PANTHER" id="PTHR10500">
    <property type="entry name" value="BETA-MICROSEMINOPROTEIN"/>
    <property type="match status" value="1"/>
</dbReference>
<dbReference type="PANTHER" id="PTHR10500:SF8">
    <property type="entry name" value="BETA-MICROSEMINOPROTEIN"/>
    <property type="match status" value="1"/>
</dbReference>
<comment type="similarity">
    <text evidence="2 6">Belongs to the beta-microseminoprotein family.</text>
</comment>
<evidence type="ECO:0000256" key="3">
    <source>
        <dbReference type="ARBA" id="ARBA00022525"/>
    </source>
</evidence>
<protein>
    <recommendedName>
        <fullName evidence="6">Beta-microseminoprotein</fullName>
    </recommendedName>
</protein>
<dbReference type="Pfam" id="PF05825">
    <property type="entry name" value="PSP94"/>
    <property type="match status" value="1"/>
</dbReference>
<evidence type="ECO:0000256" key="6">
    <source>
        <dbReference type="RuleBase" id="RU364124"/>
    </source>
</evidence>
<organism evidence="7 8">
    <name type="scientific">Heterocephalus glaber</name>
    <name type="common">Naked mole rat</name>
    <dbReference type="NCBI Taxonomy" id="10181"/>
    <lineage>
        <taxon>Eukaryota</taxon>
        <taxon>Metazoa</taxon>
        <taxon>Chordata</taxon>
        <taxon>Craniata</taxon>
        <taxon>Vertebrata</taxon>
        <taxon>Euteleostomi</taxon>
        <taxon>Mammalia</taxon>
        <taxon>Eutheria</taxon>
        <taxon>Euarchontoglires</taxon>
        <taxon>Glires</taxon>
        <taxon>Rodentia</taxon>
        <taxon>Hystricomorpha</taxon>
        <taxon>Bathyergidae</taxon>
        <taxon>Heterocephalus</taxon>
    </lineage>
</organism>
<dbReference type="AlphaFoldDB" id="A0AAX6QT71"/>
<comment type="subcellular location">
    <subcellularLocation>
        <location evidence="1 6">Secreted</location>
    </subcellularLocation>
</comment>
<keyword evidence="4" id="KW-0732">Signal</keyword>
<keyword evidence="3 6" id="KW-0964">Secreted</keyword>
<proteinExistence type="inferred from homology"/>